<keyword evidence="3" id="KW-1185">Reference proteome</keyword>
<protein>
    <recommendedName>
        <fullName evidence="1">MD-2-related lipid-recognition domain-containing protein</fullName>
    </recommendedName>
</protein>
<evidence type="ECO:0000259" key="1">
    <source>
        <dbReference type="Pfam" id="PF02221"/>
    </source>
</evidence>
<gene>
    <name evidence="2" type="ORF">ONB1V03_LOCUS18535</name>
</gene>
<reference evidence="2" key="1">
    <citation type="submission" date="2020-11" db="EMBL/GenBank/DDBJ databases">
        <authorList>
            <person name="Tran Van P."/>
        </authorList>
    </citation>
    <scope>NUCLEOTIDE SEQUENCE</scope>
</reference>
<proteinExistence type="predicted"/>
<name>A0A7R9QYT5_9ACAR</name>
<dbReference type="Proteomes" id="UP000728032">
    <property type="component" value="Unassembled WGS sequence"/>
</dbReference>
<accession>A0A7R9QYT5</accession>
<dbReference type="EMBL" id="OC940586">
    <property type="protein sequence ID" value="CAD7661975.1"/>
    <property type="molecule type" value="Genomic_DNA"/>
</dbReference>
<evidence type="ECO:0000313" key="3">
    <source>
        <dbReference type="Proteomes" id="UP000728032"/>
    </source>
</evidence>
<dbReference type="Pfam" id="PF02221">
    <property type="entry name" value="E1_DerP2_DerF2"/>
    <property type="match status" value="1"/>
</dbReference>
<sequence length="59" mass="6927">MQVYLFPLIYNLVSGDNYDLKIAVPILQRYPKIKVQVRVALLDDTNKKLFCQQFPVQID</sequence>
<evidence type="ECO:0000313" key="2">
    <source>
        <dbReference type="EMBL" id="CAD7661975.1"/>
    </source>
</evidence>
<dbReference type="EMBL" id="CAJPVJ010025761">
    <property type="protein sequence ID" value="CAG2179111.1"/>
    <property type="molecule type" value="Genomic_DNA"/>
</dbReference>
<dbReference type="AlphaFoldDB" id="A0A7R9QYT5"/>
<dbReference type="SUPFAM" id="SSF81296">
    <property type="entry name" value="E set domains"/>
    <property type="match status" value="1"/>
</dbReference>
<feature type="domain" description="MD-2-related lipid-recognition" evidence="1">
    <location>
        <begin position="13"/>
        <end position="58"/>
    </location>
</feature>
<dbReference type="Gene3D" id="2.60.40.770">
    <property type="match status" value="1"/>
</dbReference>
<dbReference type="OrthoDB" id="4937502at2759"/>
<organism evidence="2">
    <name type="scientific">Oppiella nova</name>
    <dbReference type="NCBI Taxonomy" id="334625"/>
    <lineage>
        <taxon>Eukaryota</taxon>
        <taxon>Metazoa</taxon>
        <taxon>Ecdysozoa</taxon>
        <taxon>Arthropoda</taxon>
        <taxon>Chelicerata</taxon>
        <taxon>Arachnida</taxon>
        <taxon>Acari</taxon>
        <taxon>Acariformes</taxon>
        <taxon>Sarcoptiformes</taxon>
        <taxon>Oribatida</taxon>
        <taxon>Brachypylina</taxon>
        <taxon>Oppioidea</taxon>
        <taxon>Oppiidae</taxon>
        <taxon>Oppiella</taxon>
    </lineage>
</organism>
<dbReference type="InterPro" id="IPR003172">
    <property type="entry name" value="ML_dom"/>
</dbReference>
<dbReference type="InterPro" id="IPR014756">
    <property type="entry name" value="Ig_E-set"/>
</dbReference>